<dbReference type="EMBL" id="OV725078">
    <property type="protein sequence ID" value="CAH1393238.1"/>
    <property type="molecule type" value="Genomic_DNA"/>
</dbReference>
<reference evidence="2" key="1">
    <citation type="submission" date="2022-01" db="EMBL/GenBank/DDBJ databases">
        <authorList>
            <person name="King R."/>
        </authorList>
    </citation>
    <scope>NUCLEOTIDE SEQUENCE</scope>
</reference>
<dbReference type="Proteomes" id="UP001152798">
    <property type="component" value="Chromosome 2"/>
</dbReference>
<protein>
    <submittedName>
        <fullName evidence="2">Uncharacterized protein</fullName>
    </submittedName>
</protein>
<dbReference type="AlphaFoldDB" id="A0A9P0H0W6"/>
<accession>A0A9P0H0W6</accession>
<proteinExistence type="predicted"/>
<gene>
    <name evidence="2" type="ORF">NEZAVI_LOCUS3940</name>
</gene>
<feature type="compositionally biased region" description="Basic residues" evidence="1">
    <location>
        <begin position="1"/>
        <end position="15"/>
    </location>
</feature>
<feature type="region of interest" description="Disordered" evidence="1">
    <location>
        <begin position="1"/>
        <end position="40"/>
    </location>
</feature>
<organism evidence="2 3">
    <name type="scientific">Nezara viridula</name>
    <name type="common">Southern green stink bug</name>
    <name type="synonym">Cimex viridulus</name>
    <dbReference type="NCBI Taxonomy" id="85310"/>
    <lineage>
        <taxon>Eukaryota</taxon>
        <taxon>Metazoa</taxon>
        <taxon>Ecdysozoa</taxon>
        <taxon>Arthropoda</taxon>
        <taxon>Hexapoda</taxon>
        <taxon>Insecta</taxon>
        <taxon>Pterygota</taxon>
        <taxon>Neoptera</taxon>
        <taxon>Paraneoptera</taxon>
        <taxon>Hemiptera</taxon>
        <taxon>Heteroptera</taxon>
        <taxon>Panheteroptera</taxon>
        <taxon>Pentatomomorpha</taxon>
        <taxon>Pentatomoidea</taxon>
        <taxon>Pentatomidae</taxon>
        <taxon>Pentatominae</taxon>
        <taxon>Nezara</taxon>
    </lineage>
</organism>
<sequence>MTKGKGHNGRGHATGRHSDGGGQNSMATDVKAGQGSLRSVVPEEEDILTMLIFNKKKLVLAQHLACGPLTTAQQKGKTSVST</sequence>
<evidence type="ECO:0000313" key="2">
    <source>
        <dbReference type="EMBL" id="CAH1393238.1"/>
    </source>
</evidence>
<keyword evidence="3" id="KW-1185">Reference proteome</keyword>
<evidence type="ECO:0000313" key="3">
    <source>
        <dbReference type="Proteomes" id="UP001152798"/>
    </source>
</evidence>
<name>A0A9P0H0W6_NEZVI</name>
<evidence type="ECO:0000256" key="1">
    <source>
        <dbReference type="SAM" id="MobiDB-lite"/>
    </source>
</evidence>